<protein>
    <recommendedName>
        <fullName evidence="5">Reverse transcriptase domain-containing protein</fullName>
    </recommendedName>
</protein>
<dbReference type="Proteomes" id="UP001549921">
    <property type="component" value="Unassembled WGS sequence"/>
</dbReference>
<dbReference type="Gene3D" id="3.10.10.10">
    <property type="entry name" value="HIV Type 1 Reverse Transcriptase, subunit A, domain 1"/>
    <property type="match status" value="1"/>
</dbReference>
<dbReference type="InterPro" id="IPR043502">
    <property type="entry name" value="DNA/RNA_pol_sf"/>
</dbReference>
<evidence type="ECO:0000259" key="2">
    <source>
        <dbReference type="PROSITE" id="PS50879"/>
    </source>
</evidence>
<dbReference type="InterPro" id="IPR000477">
    <property type="entry name" value="RT_dom"/>
</dbReference>
<dbReference type="InterPro" id="IPR002156">
    <property type="entry name" value="RNaseH_domain"/>
</dbReference>
<gene>
    <name evidence="3" type="ORF">ABMA28_007440</name>
</gene>
<evidence type="ECO:0008006" key="5">
    <source>
        <dbReference type="Google" id="ProtNLM"/>
    </source>
</evidence>
<name>A0ABD0SHK0_LOXSC</name>
<dbReference type="PROSITE" id="PS50879">
    <property type="entry name" value="RNASE_H_1"/>
    <property type="match status" value="1"/>
</dbReference>
<dbReference type="AlphaFoldDB" id="A0ABD0SHK0"/>
<dbReference type="Pfam" id="PF05869">
    <property type="entry name" value="Dam"/>
    <property type="match status" value="1"/>
</dbReference>
<dbReference type="Gene3D" id="3.30.420.10">
    <property type="entry name" value="Ribonuclease H-like superfamily/Ribonuclease H"/>
    <property type="match status" value="1"/>
</dbReference>
<sequence length="526" mass="60623">MEDYRTACKLIPRDGYLATIDLKDAYFLLPINPSDRKYLRFQFQPNNSAMTLTYQFCALPFGLCVAPRVFTKVMREVVAYLRCRGHKSVFYLDDLLCIGDTYVQCLNNVHETLKLLNCLGFIVNYEKSNLSPRQSCRFLGFVFNTEDLNISLPSEKRVKISDLVNKFSKLPLCSIRDFAQLIGVLVAACPAVKYGWLYTKILERQKYLTLLKTNDYETKIRLPNLILKDLHWWSSNIETTSNFMRQPNFTLEIYTDASRSGWGAVCKENTVNGKWKDSEKTYHINYLELMAAFLGLKSFASELTNCAVLLRIDNTTAISYVNRMGGVQYPHLSTLARSLWQWCEARGLWIFASYINTQENRADAASRTFNPDTEWSLSESAFQNITQHFGQPVIDLFASRDNAKCSRFVSWKQDPDAESVDAFTLNWQSDFFYAFPPFSVILKCLRKIIDDKANGILVFPQWPSQPWFPLLQNLIVSDVLYLNPNKHLLQSHFRDHHPLHKKLTLGVARLCGGRSSTEAPVQSRRR</sequence>
<feature type="domain" description="Reverse transcriptase" evidence="1">
    <location>
        <begin position="1"/>
        <end position="143"/>
    </location>
</feature>
<evidence type="ECO:0000313" key="3">
    <source>
        <dbReference type="EMBL" id="KAL0819307.1"/>
    </source>
</evidence>
<dbReference type="CDD" id="cd09275">
    <property type="entry name" value="RNase_HI_RT_DIRS1"/>
    <property type="match status" value="1"/>
</dbReference>
<dbReference type="InterPro" id="IPR052055">
    <property type="entry name" value="Hepadnavirus_pol/RT"/>
</dbReference>
<feature type="domain" description="RNase H type-1" evidence="2">
    <location>
        <begin position="247"/>
        <end position="371"/>
    </location>
</feature>
<dbReference type="InterPro" id="IPR008593">
    <property type="entry name" value="Dam_MeTrfase"/>
</dbReference>
<dbReference type="EMBL" id="JBEDNZ010000020">
    <property type="protein sequence ID" value="KAL0819307.1"/>
    <property type="molecule type" value="Genomic_DNA"/>
</dbReference>
<evidence type="ECO:0000259" key="1">
    <source>
        <dbReference type="PROSITE" id="PS50878"/>
    </source>
</evidence>
<reference evidence="3 4" key="1">
    <citation type="submission" date="2024-06" db="EMBL/GenBank/DDBJ databases">
        <title>A chromosome-level genome assembly of beet webworm, Loxostege sticticalis.</title>
        <authorList>
            <person name="Zhang Y."/>
        </authorList>
    </citation>
    <scope>NUCLEOTIDE SEQUENCE [LARGE SCALE GENOMIC DNA]</scope>
    <source>
        <strain evidence="3">AQ028</strain>
        <tissue evidence="3">Male pupae</tissue>
    </source>
</reference>
<dbReference type="GO" id="GO:0071897">
    <property type="term" value="P:DNA biosynthetic process"/>
    <property type="evidence" value="ECO:0007669"/>
    <property type="project" value="UniProtKB-ARBA"/>
</dbReference>
<dbReference type="PANTHER" id="PTHR33050:SF7">
    <property type="entry name" value="RIBONUCLEASE H"/>
    <property type="match status" value="1"/>
</dbReference>
<proteinExistence type="predicted"/>
<comment type="caution">
    <text evidence="3">The sequence shown here is derived from an EMBL/GenBank/DDBJ whole genome shotgun (WGS) entry which is preliminary data.</text>
</comment>
<dbReference type="CDD" id="cd03714">
    <property type="entry name" value="RT_DIRS1"/>
    <property type="match status" value="1"/>
</dbReference>
<organism evidence="3 4">
    <name type="scientific">Loxostege sticticalis</name>
    <name type="common">Beet webworm moth</name>
    <dbReference type="NCBI Taxonomy" id="481309"/>
    <lineage>
        <taxon>Eukaryota</taxon>
        <taxon>Metazoa</taxon>
        <taxon>Ecdysozoa</taxon>
        <taxon>Arthropoda</taxon>
        <taxon>Hexapoda</taxon>
        <taxon>Insecta</taxon>
        <taxon>Pterygota</taxon>
        <taxon>Neoptera</taxon>
        <taxon>Endopterygota</taxon>
        <taxon>Lepidoptera</taxon>
        <taxon>Glossata</taxon>
        <taxon>Ditrysia</taxon>
        <taxon>Pyraloidea</taxon>
        <taxon>Crambidae</taxon>
        <taxon>Pyraustinae</taxon>
        <taxon>Loxostege</taxon>
    </lineage>
</organism>
<dbReference type="SUPFAM" id="SSF56672">
    <property type="entry name" value="DNA/RNA polymerases"/>
    <property type="match status" value="1"/>
</dbReference>
<dbReference type="InterPro" id="IPR036397">
    <property type="entry name" value="RNaseH_sf"/>
</dbReference>
<dbReference type="PANTHER" id="PTHR33050">
    <property type="entry name" value="REVERSE TRANSCRIPTASE DOMAIN-CONTAINING PROTEIN"/>
    <property type="match status" value="1"/>
</dbReference>
<dbReference type="PROSITE" id="PS50878">
    <property type="entry name" value="RT_POL"/>
    <property type="match status" value="1"/>
</dbReference>
<dbReference type="Gene3D" id="3.30.70.270">
    <property type="match status" value="1"/>
</dbReference>
<dbReference type="Pfam" id="PF00078">
    <property type="entry name" value="RVT_1"/>
    <property type="match status" value="1"/>
</dbReference>
<evidence type="ECO:0000313" key="4">
    <source>
        <dbReference type="Proteomes" id="UP001549921"/>
    </source>
</evidence>
<dbReference type="InterPro" id="IPR043128">
    <property type="entry name" value="Rev_trsase/Diguanyl_cyclase"/>
</dbReference>
<accession>A0ABD0SHK0</accession>